<evidence type="ECO:0000256" key="8">
    <source>
        <dbReference type="ARBA" id="ARBA00022840"/>
    </source>
</evidence>
<dbReference type="Pfam" id="PF01966">
    <property type="entry name" value="HD"/>
    <property type="match status" value="1"/>
</dbReference>
<reference evidence="13 14" key="1">
    <citation type="submission" date="2020-10" db="EMBL/GenBank/DDBJ databases">
        <authorList>
            <person name="Castelo-Branco R."/>
            <person name="Eusebio N."/>
            <person name="Adriana R."/>
            <person name="Vieira A."/>
            <person name="Brugerolle De Fraissinette N."/>
            <person name="Rezende De Castro R."/>
            <person name="Schneider M.P."/>
            <person name="Vasconcelos V."/>
            <person name="Leao P.N."/>
        </authorList>
    </citation>
    <scope>NUCLEOTIDE SEQUENCE [LARGE SCALE GENOMIC DNA]</scope>
    <source>
        <strain evidence="13 14">LEGE 00250</strain>
    </source>
</reference>
<dbReference type="InterPro" id="IPR006483">
    <property type="entry name" value="CRISPR-assoc_Cas3_HD"/>
</dbReference>
<keyword evidence="6" id="KW-0378">Hydrolase</keyword>
<evidence type="ECO:0000256" key="6">
    <source>
        <dbReference type="ARBA" id="ARBA00022801"/>
    </source>
</evidence>
<dbReference type="InterPro" id="IPR011545">
    <property type="entry name" value="DEAD/DEAH_box_helicase_dom"/>
</dbReference>
<keyword evidence="7" id="KW-0347">Helicase</keyword>
<comment type="similarity">
    <text evidence="2">In the central section; belongs to the CRISPR-associated helicase Cas3 family.</text>
</comment>
<protein>
    <submittedName>
        <fullName evidence="13">CRISPR-associated helicase Cas3</fullName>
    </submittedName>
</protein>
<dbReference type="InterPro" id="IPR027417">
    <property type="entry name" value="P-loop_NTPase"/>
</dbReference>
<evidence type="ECO:0000259" key="10">
    <source>
        <dbReference type="PROSITE" id="PS51192"/>
    </source>
</evidence>
<evidence type="ECO:0000256" key="4">
    <source>
        <dbReference type="ARBA" id="ARBA00022723"/>
    </source>
</evidence>
<dbReference type="PROSITE" id="PS51192">
    <property type="entry name" value="HELICASE_ATP_BIND_1"/>
    <property type="match status" value="1"/>
</dbReference>
<evidence type="ECO:0000313" key="14">
    <source>
        <dbReference type="Proteomes" id="UP000606776"/>
    </source>
</evidence>
<evidence type="ECO:0000256" key="7">
    <source>
        <dbReference type="ARBA" id="ARBA00022806"/>
    </source>
</evidence>
<evidence type="ECO:0000256" key="3">
    <source>
        <dbReference type="ARBA" id="ARBA00022722"/>
    </source>
</evidence>
<dbReference type="InterPro" id="IPR014001">
    <property type="entry name" value="Helicase_ATP-bd"/>
</dbReference>
<dbReference type="SMART" id="SM00487">
    <property type="entry name" value="DEXDc"/>
    <property type="match status" value="1"/>
</dbReference>
<feature type="domain" description="Helicase C-terminal" evidence="11">
    <location>
        <begin position="424"/>
        <end position="586"/>
    </location>
</feature>
<dbReference type="NCBIfam" id="TIGR01587">
    <property type="entry name" value="cas3_core"/>
    <property type="match status" value="1"/>
</dbReference>
<evidence type="ECO:0000256" key="2">
    <source>
        <dbReference type="ARBA" id="ARBA00009046"/>
    </source>
</evidence>
<evidence type="ECO:0000259" key="12">
    <source>
        <dbReference type="PROSITE" id="PS51643"/>
    </source>
</evidence>
<dbReference type="Gene3D" id="3.40.50.300">
    <property type="entry name" value="P-loop containing nucleotide triphosphate hydrolases"/>
    <property type="match status" value="2"/>
</dbReference>
<dbReference type="CDD" id="cd17930">
    <property type="entry name" value="DEXHc_cas3"/>
    <property type="match status" value="1"/>
</dbReference>
<dbReference type="PROSITE" id="PS51643">
    <property type="entry name" value="HD_CAS3"/>
    <property type="match status" value="1"/>
</dbReference>
<accession>A0ABR9V9W2</accession>
<keyword evidence="3" id="KW-0540">Nuclease</keyword>
<dbReference type="Gene3D" id="1.10.3210.30">
    <property type="match status" value="1"/>
</dbReference>
<comment type="caution">
    <text evidence="13">The sequence shown here is derived from an EMBL/GenBank/DDBJ whole genome shotgun (WGS) entry which is preliminary data.</text>
</comment>
<keyword evidence="8" id="KW-0067">ATP-binding</keyword>
<keyword evidence="14" id="KW-1185">Reference proteome</keyword>
<feature type="domain" description="HD Cas3-type" evidence="12">
    <location>
        <begin position="9"/>
        <end position="162"/>
    </location>
</feature>
<dbReference type="Pfam" id="PF22590">
    <property type="entry name" value="Cas3-like_C_2"/>
    <property type="match status" value="1"/>
</dbReference>
<dbReference type="CDD" id="cd09641">
    <property type="entry name" value="Cas3''_I"/>
    <property type="match status" value="1"/>
</dbReference>
<dbReference type="EMBL" id="JADEWB010000006">
    <property type="protein sequence ID" value="MBE9234912.1"/>
    <property type="molecule type" value="Genomic_DNA"/>
</dbReference>
<keyword evidence="4" id="KW-0479">Metal-binding</keyword>
<dbReference type="Proteomes" id="UP000606776">
    <property type="component" value="Unassembled WGS sequence"/>
</dbReference>
<dbReference type="Pfam" id="PF00270">
    <property type="entry name" value="DEAD"/>
    <property type="match status" value="1"/>
</dbReference>
<name>A0ABR9V9W2_9CYAN</name>
<keyword evidence="5" id="KW-0547">Nucleotide-binding</keyword>
<sequence length="688" mass="78085">MKYLARITTNCKEQLLAAHLQNVAEMSASAVPQQFQAVAKYAGLWHDLGKYQQKWQEYLQNNGKQVVHSPHGAVLALQMSKKEPPAIAYIIAGHHSGLSERLRLRGSEYKQLAAGLEECLAIARQEIADFIPQELPDINLPKLRREFAVRMLFSVLVDNDRLDARKFENIENKGESSIYVQDLELSAYNKMSFNLHSLFPQSGNAISEARNVFAQHCINKSELPKGIFRLTGPCGIGKTIASARFAYLHSQKHQMSGIVYVGPLKSIIEQTAAVYRQLFGENAVLEHHSGYEPKLAEVKDYKLNTDRWDKPVIVTSGVQFYESLFANHPTKCRKLQGLINKVILLDESQSIPSDLVRPILDVLNTLVTDWGCTIVLMSATQPAFHNLDEDDLTDVVDIIPEAETSRIFQQLNRVNYQYIADIWEWKNLVDSIKSSKLNQGLIIVNTKKLAREGYEILSAKFPDHCFHLSSMMCPDHRSQVLDKVRKLLKAEQPCFLISTQVVEAGVDVDFPIVYRQLAPLDSIIQAAGRCNREGKQDQGNVIIFNMSSSNPPGYKDGISITKKILEKYDINDDILSLIKIYFSDLLNQNHDGGVDIQKLREKYDFPEVAKAVKVIDNEHQIAVVVKWGDSEELIVEMENKEYITETDWRRLQKFTVNIPKNDQYTNYTQVGKIDVWMGDYQETGIRVG</sequence>
<evidence type="ECO:0000256" key="9">
    <source>
        <dbReference type="ARBA" id="ARBA00023118"/>
    </source>
</evidence>
<dbReference type="RefSeq" id="WP_193941586.1">
    <property type="nucleotide sequence ID" value="NZ_JADEWB010000006.1"/>
</dbReference>
<dbReference type="InterPro" id="IPR054712">
    <property type="entry name" value="Cas3-like_dom"/>
</dbReference>
<evidence type="ECO:0000259" key="11">
    <source>
        <dbReference type="PROSITE" id="PS51194"/>
    </source>
</evidence>
<evidence type="ECO:0000256" key="5">
    <source>
        <dbReference type="ARBA" id="ARBA00022741"/>
    </source>
</evidence>
<dbReference type="SMART" id="SM00490">
    <property type="entry name" value="HELICc"/>
    <property type="match status" value="1"/>
</dbReference>
<dbReference type="NCBIfam" id="TIGR01596">
    <property type="entry name" value="cas3_HD"/>
    <property type="match status" value="1"/>
</dbReference>
<dbReference type="PROSITE" id="PS51194">
    <property type="entry name" value="HELICASE_CTER"/>
    <property type="match status" value="1"/>
</dbReference>
<dbReference type="SUPFAM" id="SSF52540">
    <property type="entry name" value="P-loop containing nucleoside triphosphate hydrolases"/>
    <property type="match status" value="1"/>
</dbReference>
<dbReference type="InterPro" id="IPR038257">
    <property type="entry name" value="CRISPR-assoc_Cas3_HD_sf"/>
</dbReference>
<dbReference type="InterPro" id="IPR001650">
    <property type="entry name" value="Helicase_C-like"/>
</dbReference>
<dbReference type="InterPro" id="IPR006674">
    <property type="entry name" value="HD_domain"/>
</dbReference>
<evidence type="ECO:0000256" key="1">
    <source>
        <dbReference type="ARBA" id="ARBA00006847"/>
    </source>
</evidence>
<keyword evidence="9" id="KW-0051">Antiviral defense</keyword>
<feature type="domain" description="Helicase ATP-binding" evidence="10">
    <location>
        <begin position="219"/>
        <end position="399"/>
    </location>
</feature>
<organism evidence="13 14">
    <name type="scientific">Sphaerospermopsis aphanizomenoides LEGE 00250</name>
    <dbReference type="NCBI Taxonomy" id="2777972"/>
    <lineage>
        <taxon>Bacteria</taxon>
        <taxon>Bacillati</taxon>
        <taxon>Cyanobacteriota</taxon>
        <taxon>Cyanophyceae</taxon>
        <taxon>Nostocales</taxon>
        <taxon>Aphanizomenonaceae</taxon>
        <taxon>Sphaerospermopsis</taxon>
        <taxon>Sphaerospermopsis aphanizomenoides</taxon>
    </lineage>
</organism>
<gene>
    <name evidence="13" type="primary">cas3</name>
    <name evidence="13" type="ORF">IQ227_02360</name>
</gene>
<comment type="similarity">
    <text evidence="1">In the N-terminal section; belongs to the CRISPR-associated nuclease Cas3-HD family.</text>
</comment>
<dbReference type="SUPFAM" id="SSF109604">
    <property type="entry name" value="HD-domain/PDEase-like"/>
    <property type="match status" value="1"/>
</dbReference>
<proteinExistence type="inferred from homology"/>
<dbReference type="InterPro" id="IPR006474">
    <property type="entry name" value="Helicase_Cas3_CRISPR-ass_core"/>
</dbReference>
<evidence type="ECO:0000313" key="13">
    <source>
        <dbReference type="EMBL" id="MBE9234912.1"/>
    </source>
</evidence>